<protein>
    <submittedName>
        <fullName evidence="1">Uncharacterized protein</fullName>
    </submittedName>
</protein>
<dbReference type="Proteomes" id="UP000824533">
    <property type="component" value="Linkage Group LG20"/>
</dbReference>
<reference evidence="1 2" key="1">
    <citation type="journal article" date="2021" name="Front. Genet.">
        <title>Chromosome-Level Genome Assembly Reveals Significant Gene Expansion in the Toll and IMD Signaling Pathways of Dendrolimus kikuchii.</title>
        <authorList>
            <person name="Zhou J."/>
            <person name="Wu P."/>
            <person name="Xiong Z."/>
            <person name="Liu N."/>
            <person name="Zhao N."/>
            <person name="Ji M."/>
            <person name="Qiu Y."/>
            <person name="Yang B."/>
        </authorList>
    </citation>
    <scope>NUCLEOTIDE SEQUENCE [LARGE SCALE GENOMIC DNA]</scope>
    <source>
        <strain evidence="1">Ann1</strain>
    </source>
</reference>
<proteinExistence type="predicted"/>
<accession>A0ACC1CNL1</accession>
<name>A0ACC1CNL1_9NEOP</name>
<sequence>MPRCSVIVCKNNSCIVNYVKDGNPFHTFPKDPKIKEKWINATGRDPSWFPTKNNTICSSHFEPKCFQPLKKVRRLFEWSIPTLKLRMVLMNYMGPSTSKVCFYSELDQKDSNLNSELLTLTYGALVSQMLKETENTDDVNKQLERIGYNMGVRLIEDFLARTSSNRCLEMRETADKIQQAFRLYLNMQPTVTSWSSSGDEFSLVWDQCPLSEWVEMPNNGLKYCALIPGAIRGALQMVQLDVQCWFVQDQLKGDAVTELRVKYIKRLEDAIPAGED</sequence>
<keyword evidence="2" id="KW-1185">Reference proteome</keyword>
<evidence type="ECO:0000313" key="1">
    <source>
        <dbReference type="EMBL" id="KAJ0173176.1"/>
    </source>
</evidence>
<gene>
    <name evidence="1" type="ORF">K1T71_011352</name>
</gene>
<comment type="caution">
    <text evidence="1">The sequence shown here is derived from an EMBL/GenBank/DDBJ whole genome shotgun (WGS) entry which is preliminary data.</text>
</comment>
<dbReference type="EMBL" id="CM034406">
    <property type="protein sequence ID" value="KAJ0173176.1"/>
    <property type="molecule type" value="Genomic_DNA"/>
</dbReference>
<organism evidence="1 2">
    <name type="scientific">Dendrolimus kikuchii</name>
    <dbReference type="NCBI Taxonomy" id="765133"/>
    <lineage>
        <taxon>Eukaryota</taxon>
        <taxon>Metazoa</taxon>
        <taxon>Ecdysozoa</taxon>
        <taxon>Arthropoda</taxon>
        <taxon>Hexapoda</taxon>
        <taxon>Insecta</taxon>
        <taxon>Pterygota</taxon>
        <taxon>Neoptera</taxon>
        <taxon>Endopterygota</taxon>
        <taxon>Lepidoptera</taxon>
        <taxon>Glossata</taxon>
        <taxon>Ditrysia</taxon>
        <taxon>Bombycoidea</taxon>
        <taxon>Lasiocampidae</taxon>
        <taxon>Dendrolimus</taxon>
    </lineage>
</organism>
<evidence type="ECO:0000313" key="2">
    <source>
        <dbReference type="Proteomes" id="UP000824533"/>
    </source>
</evidence>